<feature type="transmembrane region" description="Helical" evidence="7">
    <location>
        <begin position="183"/>
        <end position="201"/>
    </location>
</feature>
<dbReference type="Pfam" id="PF00892">
    <property type="entry name" value="EamA"/>
    <property type="match status" value="2"/>
</dbReference>
<evidence type="ECO:0000313" key="9">
    <source>
        <dbReference type="EMBL" id="AOH54927.1"/>
    </source>
</evidence>
<dbReference type="RefSeq" id="WP_064465126.1">
    <property type="nucleotide sequence ID" value="NZ_CP017080.1"/>
</dbReference>
<accession>A0A1B3XNY7</accession>
<evidence type="ECO:0000256" key="7">
    <source>
        <dbReference type="SAM" id="Phobius"/>
    </source>
</evidence>
<keyword evidence="10" id="KW-1185">Reference proteome</keyword>
<feature type="transmembrane region" description="Helical" evidence="7">
    <location>
        <begin position="221"/>
        <end position="240"/>
    </location>
</feature>
<keyword evidence="4 7" id="KW-0812">Transmembrane</keyword>
<feature type="transmembrane region" description="Helical" evidence="7">
    <location>
        <begin position="40"/>
        <end position="58"/>
    </location>
</feature>
<evidence type="ECO:0000256" key="4">
    <source>
        <dbReference type="ARBA" id="ARBA00022692"/>
    </source>
</evidence>
<keyword evidence="3" id="KW-1003">Cell membrane</keyword>
<dbReference type="GO" id="GO:0005886">
    <property type="term" value="C:plasma membrane"/>
    <property type="evidence" value="ECO:0007669"/>
    <property type="project" value="UniProtKB-SubCell"/>
</dbReference>
<dbReference type="Proteomes" id="UP000077926">
    <property type="component" value="Chromosome"/>
</dbReference>
<sequence>MKSRTFAYMLAVVHASIVGLSFLFTKMAIAESNPLDTLAFRFTVSFVIILLLVAMKVIKVTYTWESIKYLIPLSLLFPTLFFAFQTFGLKYSQSTDAGILSAVTPILTLMIAGYFLKEKTSLYQKLSIVLSVVGVIFIFVVKGSTINFSDMLGMVLILLSCIATACYTTMTRSLAKDYTPGEMSFFMMGTGFIVFNVAALFSHLKQGSMGTFLSPWSSMEFISSILYLGILASLVTSLLSNTILTKIKASQMSVFANLSTVVTIAAGALILNEKITIYDLTGSILIILGVIGTNYFGGKKEHSLKMNHGYKEERRVK</sequence>
<feature type="transmembrane region" description="Helical" evidence="7">
    <location>
        <begin position="277"/>
        <end position="297"/>
    </location>
</feature>
<feature type="transmembrane region" description="Helical" evidence="7">
    <location>
        <begin position="252"/>
        <end position="271"/>
    </location>
</feature>
<feature type="transmembrane region" description="Helical" evidence="7">
    <location>
        <begin position="152"/>
        <end position="171"/>
    </location>
</feature>
<dbReference type="PANTHER" id="PTHR32322">
    <property type="entry name" value="INNER MEMBRANE TRANSPORTER"/>
    <property type="match status" value="1"/>
</dbReference>
<reference evidence="9 10" key="1">
    <citation type="submission" date="2016-08" db="EMBL/GenBank/DDBJ databases">
        <title>Complete genome sequence of Bacillus muralis G25-68, a strain with toxicity to nematodes.</title>
        <authorList>
            <person name="Zheng Z."/>
        </authorList>
    </citation>
    <scope>NUCLEOTIDE SEQUENCE [LARGE SCALE GENOMIC DNA]</scope>
    <source>
        <strain evidence="9 10">G25-68</strain>
    </source>
</reference>
<evidence type="ECO:0000256" key="6">
    <source>
        <dbReference type="ARBA" id="ARBA00023136"/>
    </source>
</evidence>
<feature type="transmembrane region" description="Helical" evidence="7">
    <location>
        <begin position="97"/>
        <end position="116"/>
    </location>
</feature>
<feature type="domain" description="EamA" evidence="8">
    <location>
        <begin position="6"/>
        <end position="139"/>
    </location>
</feature>
<comment type="similarity">
    <text evidence="2">Belongs to the EamA transporter family.</text>
</comment>
<feature type="transmembrane region" description="Helical" evidence="7">
    <location>
        <begin position="70"/>
        <end position="91"/>
    </location>
</feature>
<gene>
    <name evidence="9" type="ORF">ABE28_011250</name>
</gene>
<evidence type="ECO:0000256" key="2">
    <source>
        <dbReference type="ARBA" id="ARBA00007362"/>
    </source>
</evidence>
<organism evidence="9 10">
    <name type="scientific">Peribacillus muralis</name>
    <dbReference type="NCBI Taxonomy" id="264697"/>
    <lineage>
        <taxon>Bacteria</taxon>
        <taxon>Bacillati</taxon>
        <taxon>Bacillota</taxon>
        <taxon>Bacilli</taxon>
        <taxon>Bacillales</taxon>
        <taxon>Bacillaceae</taxon>
        <taxon>Peribacillus</taxon>
    </lineage>
</organism>
<dbReference type="InterPro" id="IPR000620">
    <property type="entry name" value="EamA_dom"/>
</dbReference>
<dbReference type="SUPFAM" id="SSF103481">
    <property type="entry name" value="Multidrug resistance efflux transporter EmrE"/>
    <property type="match status" value="2"/>
</dbReference>
<evidence type="ECO:0000256" key="3">
    <source>
        <dbReference type="ARBA" id="ARBA00022475"/>
    </source>
</evidence>
<dbReference type="AlphaFoldDB" id="A0A1B3XNY7"/>
<keyword evidence="6 7" id="KW-0472">Membrane</keyword>
<feature type="transmembrane region" description="Helical" evidence="7">
    <location>
        <begin position="128"/>
        <end position="146"/>
    </location>
</feature>
<dbReference type="InterPro" id="IPR050638">
    <property type="entry name" value="AA-Vitamin_Transporters"/>
</dbReference>
<feature type="domain" description="EamA" evidence="8">
    <location>
        <begin position="152"/>
        <end position="294"/>
    </location>
</feature>
<dbReference type="OrthoDB" id="1682095at2"/>
<keyword evidence="5 7" id="KW-1133">Transmembrane helix</keyword>
<dbReference type="PANTHER" id="PTHR32322:SF18">
    <property type="entry name" value="S-ADENOSYLMETHIONINE_S-ADENOSYLHOMOCYSTEINE TRANSPORTER"/>
    <property type="match status" value="1"/>
</dbReference>
<dbReference type="EMBL" id="CP017080">
    <property type="protein sequence ID" value="AOH54927.1"/>
    <property type="molecule type" value="Genomic_DNA"/>
</dbReference>
<evidence type="ECO:0000256" key="1">
    <source>
        <dbReference type="ARBA" id="ARBA00004651"/>
    </source>
</evidence>
<dbReference type="STRING" id="264697.ABE28_011250"/>
<dbReference type="InterPro" id="IPR037185">
    <property type="entry name" value="EmrE-like"/>
</dbReference>
<comment type="subcellular location">
    <subcellularLocation>
        <location evidence="1">Cell membrane</location>
        <topology evidence="1">Multi-pass membrane protein</topology>
    </subcellularLocation>
</comment>
<name>A0A1B3XNY7_9BACI</name>
<evidence type="ECO:0000313" key="10">
    <source>
        <dbReference type="Proteomes" id="UP000077926"/>
    </source>
</evidence>
<evidence type="ECO:0000259" key="8">
    <source>
        <dbReference type="Pfam" id="PF00892"/>
    </source>
</evidence>
<proteinExistence type="inferred from homology"/>
<protein>
    <submittedName>
        <fullName evidence="9">Transporter</fullName>
    </submittedName>
</protein>
<dbReference type="KEGG" id="bmur:ABE28_011250"/>
<evidence type="ECO:0000256" key="5">
    <source>
        <dbReference type="ARBA" id="ARBA00022989"/>
    </source>
</evidence>
<dbReference type="Gene3D" id="1.10.3730.20">
    <property type="match status" value="1"/>
</dbReference>